<accession>A0A4Y8PG55</accession>
<feature type="transmembrane region" description="Helical" evidence="1">
    <location>
        <begin position="132"/>
        <end position="156"/>
    </location>
</feature>
<dbReference type="Proteomes" id="UP000297713">
    <property type="component" value="Unassembled WGS sequence"/>
</dbReference>
<dbReference type="AlphaFoldDB" id="A0A4Y8PG55"/>
<dbReference type="EMBL" id="LXQC01000090">
    <property type="protein sequence ID" value="TFE71126.1"/>
    <property type="molecule type" value="Genomic_DNA"/>
</dbReference>
<keyword evidence="1" id="KW-0472">Membrane</keyword>
<comment type="caution">
    <text evidence="2">The sequence shown here is derived from an EMBL/GenBank/DDBJ whole genome shotgun (WGS) entry which is preliminary data.</text>
</comment>
<proteinExistence type="predicted"/>
<keyword evidence="1" id="KW-1133">Transmembrane helix</keyword>
<dbReference type="Pfam" id="PF11821">
    <property type="entry name" value="ActD"/>
    <property type="match status" value="1"/>
</dbReference>
<feature type="transmembrane region" description="Helical" evidence="1">
    <location>
        <begin position="75"/>
        <end position="99"/>
    </location>
</feature>
<keyword evidence="1" id="KW-0812">Transmembrane</keyword>
<gene>
    <name evidence="2" type="ORF">A7Q10_05145</name>
</gene>
<name>A0A4Y8PG55_9BACT</name>
<dbReference type="PANTHER" id="PTHR40394">
    <property type="entry name" value="LIPOPROTEIN-RELATED"/>
    <property type="match status" value="1"/>
</dbReference>
<evidence type="ECO:0000313" key="2">
    <source>
        <dbReference type="EMBL" id="TFE71126.1"/>
    </source>
</evidence>
<protein>
    <recommendedName>
        <fullName evidence="4">DUF3341 domain-containing protein</fullName>
    </recommendedName>
</protein>
<evidence type="ECO:0000313" key="3">
    <source>
        <dbReference type="Proteomes" id="UP000297713"/>
    </source>
</evidence>
<reference evidence="2 3" key="1">
    <citation type="submission" date="2016-05" db="EMBL/GenBank/DDBJ databases">
        <title>Diversity and Homogeneity among Thermoacidophilic Verrucomicrobia Methanotrophs Linked with Geographical Origin.</title>
        <authorList>
            <person name="Erikstad H.-A."/>
            <person name="Smestad N.B."/>
            <person name="Ceballos R.M."/>
            <person name="Birkeland N.-K."/>
        </authorList>
    </citation>
    <scope>NUCLEOTIDE SEQUENCE [LARGE SCALE GENOMIC DNA]</scope>
    <source>
        <strain evidence="2 3">Phi</strain>
    </source>
</reference>
<dbReference type="InterPro" id="IPR021776">
    <property type="entry name" value="ActD"/>
</dbReference>
<keyword evidence="3" id="KW-1185">Reference proteome</keyword>
<organism evidence="2 3">
    <name type="scientific">Methylacidiphilum caldifontis</name>
    <dbReference type="NCBI Taxonomy" id="2795386"/>
    <lineage>
        <taxon>Bacteria</taxon>
        <taxon>Pseudomonadati</taxon>
        <taxon>Verrucomicrobiota</taxon>
        <taxon>Methylacidiphilae</taxon>
        <taxon>Methylacidiphilales</taxon>
        <taxon>Methylacidiphilaceae</taxon>
        <taxon>Methylacidiphilum (ex Ratnadevi et al. 2023)</taxon>
    </lineage>
</organism>
<dbReference type="PANTHER" id="PTHR40394:SF2">
    <property type="entry name" value="QUINOL:CYTOCHROME C OXIDOREDUCTASE MEMBRANE PROTEIN"/>
    <property type="match status" value="1"/>
</dbReference>
<evidence type="ECO:0008006" key="4">
    <source>
        <dbReference type="Google" id="ProtNLM"/>
    </source>
</evidence>
<evidence type="ECO:0000256" key="1">
    <source>
        <dbReference type="SAM" id="Phobius"/>
    </source>
</evidence>
<sequence length="214" mass="24088">MKGSGGIILPTKERLMKVERIDEEIYGVGAEFNSVQKLKTAATELKKRGYTQWEVYSPFPIHGMDKTRNLAKSKVSFFSLVGGLIGLGIALVMVTAISAPRPAFFKEVLSSHLQGLFYPLVVQGKPYLGFQAFVPVLIEMTILFASFSTVIGVFLLSRMPSVYKPVWNWEKLARKGLDDRFFLVVENADPLFSEEETKLLLEEFGAEEVVFIRR</sequence>